<dbReference type="InterPro" id="IPR018114">
    <property type="entry name" value="TRYPSIN_HIS"/>
</dbReference>
<gene>
    <name evidence="2" type="ORF">CUTER_07725</name>
</gene>
<dbReference type="PATRIC" id="fig|1072256.5.peg.1528"/>
<dbReference type="Gene3D" id="2.40.10.10">
    <property type="entry name" value="Trypsin-like serine proteases"/>
    <property type="match status" value="2"/>
</dbReference>
<organism evidence="2 3">
    <name type="scientific">Corynebacterium uterequi</name>
    <dbReference type="NCBI Taxonomy" id="1072256"/>
    <lineage>
        <taxon>Bacteria</taxon>
        <taxon>Bacillati</taxon>
        <taxon>Actinomycetota</taxon>
        <taxon>Actinomycetes</taxon>
        <taxon>Mycobacteriales</taxon>
        <taxon>Corynebacteriaceae</taxon>
        <taxon>Corynebacterium</taxon>
    </lineage>
</organism>
<dbReference type="Pfam" id="PF00089">
    <property type="entry name" value="Trypsin"/>
    <property type="match status" value="1"/>
</dbReference>
<evidence type="ECO:0000313" key="3">
    <source>
        <dbReference type="Proteomes" id="UP000035548"/>
    </source>
</evidence>
<sequence length="240" mass="24649">MPANSPWIPGTIITLTEEYPVPGIAFDKTTCTVAFTFTDAAGQGYAVTASHCGHVDELVWPADARTEFDFSYEAGRVIYSGLDDPGADGYAADVGIIKLTDAGSYMAPASGALGETLLHEGPGEAGLCKVGATTGWTCGEAGMREQPYRMTHPGTGQELLSRGDTALLCAQTGDSGGPVVGTLDDRQVVVGLVSGITAGGTCTGDDPAGIQVAYVPMAVILDTIREVVPDAQLVPTAPSH</sequence>
<dbReference type="EMBL" id="CP011546">
    <property type="protein sequence ID" value="AKK11534.1"/>
    <property type="molecule type" value="Genomic_DNA"/>
</dbReference>
<feature type="domain" description="Peptidase S1" evidence="1">
    <location>
        <begin position="43"/>
        <end position="206"/>
    </location>
</feature>
<dbReference type="GO" id="GO:0006508">
    <property type="term" value="P:proteolysis"/>
    <property type="evidence" value="ECO:0007669"/>
    <property type="project" value="InterPro"/>
</dbReference>
<dbReference type="InterPro" id="IPR033116">
    <property type="entry name" value="TRYPSIN_SER"/>
</dbReference>
<dbReference type="Proteomes" id="UP000035548">
    <property type="component" value="Chromosome"/>
</dbReference>
<evidence type="ECO:0000313" key="2">
    <source>
        <dbReference type="EMBL" id="AKK11534.1"/>
    </source>
</evidence>
<protein>
    <submittedName>
        <fullName evidence="2">Trypsin</fullName>
    </submittedName>
</protein>
<dbReference type="SUPFAM" id="SSF50494">
    <property type="entry name" value="Trypsin-like serine proteases"/>
    <property type="match status" value="1"/>
</dbReference>
<dbReference type="KEGG" id="cut:CUTER_07725"/>
<dbReference type="InterPro" id="IPR043504">
    <property type="entry name" value="Peptidase_S1_PA_chymotrypsin"/>
</dbReference>
<dbReference type="InterPro" id="IPR009003">
    <property type="entry name" value="Peptidase_S1_PA"/>
</dbReference>
<keyword evidence="3" id="KW-1185">Reference proteome</keyword>
<dbReference type="AlphaFoldDB" id="A0A0G3HDZ3"/>
<reference evidence="3" key="2">
    <citation type="submission" date="2015-05" db="EMBL/GenBank/DDBJ databases">
        <title>Complete genome sequence of Corynebacterium uterequi DSM 45634, isolated from the uterus of a maiden mare.</title>
        <authorList>
            <person name="Ruckert C."/>
            <person name="Albersmeier A."/>
            <person name="Winkler A."/>
            <person name="Tauch A."/>
        </authorList>
    </citation>
    <scope>NUCLEOTIDE SEQUENCE [LARGE SCALE GENOMIC DNA]</scope>
    <source>
        <strain evidence="3">DSM 45634</strain>
    </source>
</reference>
<dbReference type="InterPro" id="IPR001254">
    <property type="entry name" value="Trypsin_dom"/>
</dbReference>
<dbReference type="PROSITE" id="PS00134">
    <property type="entry name" value="TRYPSIN_HIS"/>
    <property type="match status" value="1"/>
</dbReference>
<dbReference type="STRING" id="1072256.CUTER_07725"/>
<accession>A0A0G3HDZ3</accession>
<proteinExistence type="predicted"/>
<reference evidence="2 3" key="1">
    <citation type="journal article" date="2015" name="Genome Announc.">
        <title>Virulence Factor Genes Detected in the Complete Genome Sequence of Corynebacterium uterequi DSM 45634, Isolated from the Uterus of a Maiden Mare.</title>
        <authorList>
            <person name="Ruckert C."/>
            <person name="Kriete M."/>
            <person name="Jaenicke S."/>
            <person name="Winkler A."/>
            <person name="Tauch A."/>
        </authorList>
    </citation>
    <scope>NUCLEOTIDE SEQUENCE [LARGE SCALE GENOMIC DNA]</scope>
    <source>
        <strain evidence="2 3">DSM 45634</strain>
    </source>
</reference>
<dbReference type="PROSITE" id="PS00135">
    <property type="entry name" value="TRYPSIN_SER"/>
    <property type="match status" value="1"/>
</dbReference>
<name>A0A0G3HDZ3_9CORY</name>
<evidence type="ECO:0000259" key="1">
    <source>
        <dbReference type="Pfam" id="PF00089"/>
    </source>
</evidence>
<dbReference type="GO" id="GO:0004252">
    <property type="term" value="F:serine-type endopeptidase activity"/>
    <property type="evidence" value="ECO:0007669"/>
    <property type="project" value="InterPro"/>
</dbReference>